<dbReference type="Pfam" id="PF13655">
    <property type="entry name" value="RVT_N"/>
    <property type="match status" value="1"/>
</dbReference>
<dbReference type="InterPro" id="IPR043502">
    <property type="entry name" value="DNA/RNA_pol_sf"/>
</dbReference>
<dbReference type="SMART" id="SM00507">
    <property type="entry name" value="HNHc"/>
    <property type="match status" value="1"/>
</dbReference>
<dbReference type="InterPro" id="IPR043128">
    <property type="entry name" value="Rev_trsase/Diguanyl_cyclase"/>
</dbReference>
<dbReference type="InterPro" id="IPR051083">
    <property type="entry name" value="GrpII_Intron_Splice-Mob/Def"/>
</dbReference>
<dbReference type="CDD" id="cd01651">
    <property type="entry name" value="RT_G2_intron"/>
    <property type="match status" value="1"/>
</dbReference>
<gene>
    <name evidence="3" type="ORF">SAMN05216464_1329</name>
</gene>
<dbReference type="AlphaFoldDB" id="A0A1G7P0F8"/>
<accession>A0A1G7P0F8</accession>
<dbReference type="EMBL" id="FNAI01000032">
    <property type="protein sequence ID" value="SDF79786.1"/>
    <property type="molecule type" value="Genomic_DNA"/>
</dbReference>
<dbReference type="CDD" id="cd00085">
    <property type="entry name" value="HNHc"/>
    <property type="match status" value="1"/>
</dbReference>
<dbReference type="InterPro" id="IPR030931">
    <property type="entry name" value="Group_II_RT_mat"/>
</dbReference>
<dbReference type="Pfam" id="PF01844">
    <property type="entry name" value="HNH"/>
    <property type="match status" value="1"/>
</dbReference>
<keyword evidence="4" id="KW-1185">Reference proteome</keyword>
<dbReference type="Gene3D" id="1.10.30.50">
    <property type="match status" value="1"/>
</dbReference>
<dbReference type="GO" id="GO:0003676">
    <property type="term" value="F:nucleic acid binding"/>
    <property type="evidence" value="ECO:0007669"/>
    <property type="project" value="InterPro"/>
</dbReference>
<dbReference type="InterPro" id="IPR002711">
    <property type="entry name" value="HNH"/>
</dbReference>
<organism evidence="3 4">
    <name type="scientific">Mucilaginibacter pineti</name>
    <dbReference type="NCBI Taxonomy" id="1391627"/>
    <lineage>
        <taxon>Bacteria</taxon>
        <taxon>Pseudomonadati</taxon>
        <taxon>Bacteroidota</taxon>
        <taxon>Sphingobacteriia</taxon>
        <taxon>Sphingobacteriales</taxon>
        <taxon>Sphingobacteriaceae</taxon>
        <taxon>Mucilaginibacter</taxon>
    </lineage>
</organism>
<dbReference type="PANTHER" id="PTHR34047">
    <property type="entry name" value="NUCLEAR INTRON MATURASE 1, MITOCHONDRIAL-RELATED"/>
    <property type="match status" value="1"/>
</dbReference>
<dbReference type="NCBIfam" id="TIGR04416">
    <property type="entry name" value="group_II_RT_mat"/>
    <property type="match status" value="1"/>
</dbReference>
<evidence type="ECO:0000313" key="4">
    <source>
        <dbReference type="Proteomes" id="UP000199072"/>
    </source>
</evidence>
<protein>
    <submittedName>
        <fullName evidence="3">RNA-directed DNA polymerase</fullName>
    </submittedName>
</protein>
<dbReference type="Pfam" id="PF00078">
    <property type="entry name" value="RVT_1"/>
    <property type="match status" value="1"/>
</dbReference>
<dbReference type="OrthoDB" id="9780724at2"/>
<keyword evidence="3" id="KW-0695">RNA-directed DNA polymerase</keyword>
<dbReference type="InterPro" id="IPR013597">
    <property type="entry name" value="Mat_intron_G2"/>
</dbReference>
<dbReference type="Proteomes" id="UP000199072">
    <property type="component" value="Unassembled WGS sequence"/>
</dbReference>
<sequence>MPVETLVNGTNEAIDWHAINWPKAYRMLKNLRSRIFRAAKEGDLKKVRSLQKLMLRSYANTVTSVRKVTQVNSGKHTPGVDQITVKTAKGRGRLTDGLLSRSLWHAKPARRIYILKDNGKQRPLGIPIVRERCLQTITANALEPEWEARFEASSYGFRPGRSCHDAIERIFAVARSGSLRKWVIDADIQGAFDNIDHDFLLQAIGNFPAKNYIKQWLKAGYMEGDIFYKTEQGTPQGACCSPLLANIALHGMEKMIGLRYASNGILKGDRRMVRYADDFAIFCRTKDDAEQMLPVLREWLSIRGLKLSEEKTRIVHLEQGFDFLGFNIRSYPVANKRKKTVTLIKPSKKAEQKIRDKLKAEWQTQKTANIEGLVKAINPIIRGWANYHRTGVAKKIFHSLDHWMFLKQCRHIIRMHNKKSWAWRRKKYFGRFSLERSDRWVFGSKKTGRYMLKFNWFKIERHTMVIDRSSPDDPSLKEYWKSREKVKMRDLTLGKQKIAKWQNYLCPVCKTSLFNDEELHLHHTQPKLKGGKNTYQNLRLVHEGCHYQLHSSSYNAIAVKNKILCSDTLFA</sequence>
<dbReference type="SUPFAM" id="SSF56672">
    <property type="entry name" value="DNA/RNA polymerases"/>
    <property type="match status" value="1"/>
</dbReference>
<proteinExistence type="inferred from homology"/>
<dbReference type="Pfam" id="PF08388">
    <property type="entry name" value="GIIM"/>
    <property type="match status" value="1"/>
</dbReference>
<dbReference type="GO" id="GO:0003964">
    <property type="term" value="F:RNA-directed DNA polymerase activity"/>
    <property type="evidence" value="ECO:0007669"/>
    <property type="project" value="UniProtKB-KW"/>
</dbReference>
<dbReference type="GO" id="GO:0008270">
    <property type="term" value="F:zinc ion binding"/>
    <property type="evidence" value="ECO:0007669"/>
    <property type="project" value="InterPro"/>
</dbReference>
<dbReference type="PANTHER" id="PTHR34047:SF10">
    <property type="entry name" value="GROUP II INTRON-ASSOCIATED OPEN READING FRAME"/>
    <property type="match status" value="1"/>
</dbReference>
<name>A0A1G7P0F8_9SPHI</name>
<dbReference type="InterPro" id="IPR003615">
    <property type="entry name" value="HNH_nuc"/>
</dbReference>
<dbReference type="RefSeq" id="WP_091157822.1">
    <property type="nucleotide sequence ID" value="NZ_FNAI01000032.1"/>
</dbReference>
<dbReference type="InterPro" id="IPR000477">
    <property type="entry name" value="RT_dom"/>
</dbReference>
<keyword evidence="3" id="KW-0808">Transferase</keyword>
<evidence type="ECO:0000313" key="3">
    <source>
        <dbReference type="EMBL" id="SDF79786.1"/>
    </source>
</evidence>
<dbReference type="InterPro" id="IPR025960">
    <property type="entry name" value="RVT_N"/>
</dbReference>
<reference evidence="3 4" key="1">
    <citation type="submission" date="2016-10" db="EMBL/GenBank/DDBJ databases">
        <authorList>
            <person name="de Groot N.N."/>
        </authorList>
    </citation>
    <scope>NUCLEOTIDE SEQUENCE [LARGE SCALE GENOMIC DNA]</scope>
    <source>
        <strain evidence="3 4">47C3B</strain>
    </source>
</reference>
<evidence type="ECO:0000259" key="2">
    <source>
        <dbReference type="PROSITE" id="PS50878"/>
    </source>
</evidence>
<evidence type="ECO:0000256" key="1">
    <source>
        <dbReference type="ARBA" id="ARBA00034120"/>
    </source>
</evidence>
<dbReference type="GO" id="GO:0004519">
    <property type="term" value="F:endonuclease activity"/>
    <property type="evidence" value="ECO:0007669"/>
    <property type="project" value="InterPro"/>
</dbReference>
<keyword evidence="3" id="KW-0548">Nucleotidyltransferase</keyword>
<dbReference type="STRING" id="1391627.SAMN05216464_1329"/>
<comment type="similarity">
    <text evidence="1">Belongs to the bacterial reverse transcriptase family.</text>
</comment>
<dbReference type="Gene3D" id="3.30.70.270">
    <property type="match status" value="1"/>
</dbReference>
<feature type="domain" description="Reverse transcriptase" evidence="2">
    <location>
        <begin position="95"/>
        <end position="328"/>
    </location>
</feature>
<dbReference type="PROSITE" id="PS50878">
    <property type="entry name" value="RT_POL"/>
    <property type="match status" value="1"/>
</dbReference>